<dbReference type="Gene3D" id="3.30.565.10">
    <property type="entry name" value="Histidine kinase-like ATPase, C-terminal domain"/>
    <property type="match status" value="1"/>
</dbReference>
<name>A0ABW5BFB7_9PROT</name>
<dbReference type="Pfam" id="PF00672">
    <property type="entry name" value="HAMP"/>
    <property type="match status" value="1"/>
</dbReference>
<keyword evidence="7" id="KW-0472">Membrane</keyword>
<evidence type="ECO:0000313" key="11">
    <source>
        <dbReference type="Proteomes" id="UP001597294"/>
    </source>
</evidence>
<organism evidence="10 11">
    <name type="scientific">Kiloniella antarctica</name>
    <dbReference type="NCBI Taxonomy" id="1550907"/>
    <lineage>
        <taxon>Bacteria</taxon>
        <taxon>Pseudomonadati</taxon>
        <taxon>Pseudomonadota</taxon>
        <taxon>Alphaproteobacteria</taxon>
        <taxon>Rhodospirillales</taxon>
        <taxon>Kiloniellaceae</taxon>
        <taxon>Kiloniella</taxon>
    </lineage>
</organism>
<feature type="transmembrane region" description="Helical" evidence="7">
    <location>
        <begin position="12"/>
        <end position="30"/>
    </location>
</feature>
<dbReference type="PROSITE" id="PS50885">
    <property type="entry name" value="HAMP"/>
    <property type="match status" value="1"/>
</dbReference>
<keyword evidence="7" id="KW-0812">Transmembrane</keyword>
<dbReference type="RefSeq" id="WP_380248744.1">
    <property type="nucleotide sequence ID" value="NZ_JBHUII010000001.1"/>
</dbReference>
<evidence type="ECO:0000313" key="10">
    <source>
        <dbReference type="EMBL" id="MFD2204802.1"/>
    </source>
</evidence>
<feature type="domain" description="HAMP" evidence="9">
    <location>
        <begin position="171"/>
        <end position="223"/>
    </location>
</feature>
<dbReference type="SUPFAM" id="SSF55874">
    <property type="entry name" value="ATPase domain of HSP90 chaperone/DNA topoisomerase II/histidine kinase"/>
    <property type="match status" value="1"/>
</dbReference>
<dbReference type="PANTHER" id="PTHR43047:SF72">
    <property type="entry name" value="OSMOSENSING HISTIDINE PROTEIN KINASE SLN1"/>
    <property type="match status" value="1"/>
</dbReference>
<dbReference type="Pfam" id="PF02518">
    <property type="entry name" value="HATPase_c"/>
    <property type="match status" value="1"/>
</dbReference>
<dbReference type="InterPro" id="IPR003661">
    <property type="entry name" value="HisK_dim/P_dom"/>
</dbReference>
<evidence type="ECO:0000259" key="8">
    <source>
        <dbReference type="PROSITE" id="PS50109"/>
    </source>
</evidence>
<keyword evidence="7" id="KW-1133">Transmembrane helix</keyword>
<reference evidence="11" key="1">
    <citation type="journal article" date="2019" name="Int. J. Syst. Evol. Microbiol.">
        <title>The Global Catalogue of Microorganisms (GCM) 10K type strain sequencing project: providing services to taxonomists for standard genome sequencing and annotation.</title>
        <authorList>
            <consortium name="The Broad Institute Genomics Platform"/>
            <consortium name="The Broad Institute Genome Sequencing Center for Infectious Disease"/>
            <person name="Wu L."/>
            <person name="Ma J."/>
        </authorList>
    </citation>
    <scope>NUCLEOTIDE SEQUENCE [LARGE SCALE GENOMIC DNA]</scope>
    <source>
        <strain evidence="11">CGMCC 4.7192</strain>
    </source>
</reference>
<dbReference type="Gene3D" id="1.10.287.130">
    <property type="match status" value="1"/>
</dbReference>
<evidence type="ECO:0000256" key="7">
    <source>
        <dbReference type="SAM" id="Phobius"/>
    </source>
</evidence>
<evidence type="ECO:0000256" key="1">
    <source>
        <dbReference type="ARBA" id="ARBA00000085"/>
    </source>
</evidence>
<evidence type="ECO:0000256" key="6">
    <source>
        <dbReference type="ARBA" id="ARBA00022777"/>
    </source>
</evidence>
<evidence type="ECO:0000256" key="2">
    <source>
        <dbReference type="ARBA" id="ARBA00004370"/>
    </source>
</evidence>
<dbReference type="InterPro" id="IPR005467">
    <property type="entry name" value="His_kinase_dom"/>
</dbReference>
<keyword evidence="10" id="KW-0067">ATP-binding</keyword>
<dbReference type="InterPro" id="IPR004358">
    <property type="entry name" value="Sig_transdc_His_kin-like_C"/>
</dbReference>
<keyword evidence="4" id="KW-0597">Phosphoprotein</keyword>
<protein>
    <recommendedName>
        <fullName evidence="3">histidine kinase</fullName>
        <ecNumber evidence="3">2.7.13.3</ecNumber>
    </recommendedName>
</protein>
<dbReference type="GO" id="GO:0005524">
    <property type="term" value="F:ATP binding"/>
    <property type="evidence" value="ECO:0007669"/>
    <property type="project" value="UniProtKB-KW"/>
</dbReference>
<dbReference type="CDD" id="cd06225">
    <property type="entry name" value="HAMP"/>
    <property type="match status" value="1"/>
</dbReference>
<dbReference type="InterPro" id="IPR003594">
    <property type="entry name" value="HATPase_dom"/>
</dbReference>
<dbReference type="SMART" id="SM00387">
    <property type="entry name" value="HATPase_c"/>
    <property type="match status" value="1"/>
</dbReference>
<keyword evidence="11" id="KW-1185">Reference proteome</keyword>
<dbReference type="InterPro" id="IPR033414">
    <property type="entry name" value="Sensor_dom"/>
</dbReference>
<gene>
    <name evidence="10" type="ORF">ACFSKO_04240</name>
</gene>
<dbReference type="Pfam" id="PF00512">
    <property type="entry name" value="HisKA"/>
    <property type="match status" value="1"/>
</dbReference>
<dbReference type="SMART" id="SM00388">
    <property type="entry name" value="HisKA"/>
    <property type="match status" value="1"/>
</dbReference>
<accession>A0ABW5BFB7</accession>
<dbReference type="InterPro" id="IPR036097">
    <property type="entry name" value="HisK_dim/P_sf"/>
</dbReference>
<dbReference type="Pfam" id="PF17149">
    <property type="entry name" value="CHASE5"/>
    <property type="match status" value="1"/>
</dbReference>
<keyword evidence="5" id="KW-0808">Transferase</keyword>
<evidence type="ECO:0000259" key="9">
    <source>
        <dbReference type="PROSITE" id="PS50885"/>
    </source>
</evidence>
<dbReference type="EC" id="2.7.13.3" evidence="3"/>
<evidence type="ECO:0000256" key="4">
    <source>
        <dbReference type="ARBA" id="ARBA00022553"/>
    </source>
</evidence>
<dbReference type="InterPro" id="IPR036890">
    <property type="entry name" value="HATPase_C_sf"/>
</dbReference>
<proteinExistence type="predicted"/>
<comment type="catalytic activity">
    <reaction evidence="1">
        <text>ATP + protein L-histidine = ADP + protein N-phospho-L-histidine.</text>
        <dbReference type="EC" id="2.7.13.3"/>
    </reaction>
</comment>
<dbReference type="PANTHER" id="PTHR43047">
    <property type="entry name" value="TWO-COMPONENT HISTIDINE PROTEIN KINASE"/>
    <property type="match status" value="1"/>
</dbReference>
<keyword evidence="6" id="KW-0418">Kinase</keyword>
<dbReference type="SUPFAM" id="SSF47384">
    <property type="entry name" value="Homodimeric domain of signal transducing histidine kinase"/>
    <property type="match status" value="1"/>
</dbReference>
<dbReference type="Proteomes" id="UP001597294">
    <property type="component" value="Unassembled WGS sequence"/>
</dbReference>
<sequence>MLRPVKTINAKLLYLIVPAVFLVSMFESFIDNYLDYEERQVLVTEQWQNLATTQASVVSGYLWNFDLEAINSHLESLVEFSEVYSAKVYDEKDNLISSAGFEDGGSLNHQSFTLDIVYQDSFVNRRIGKFILIVAHTDITSRLLDGFLDEIPENILLVLALTGIIIFATRKFLLIPMKDLSQGFLTFDQKKLRHKISVKSTDEVGDLIEGYNRMIDKLEQHEKQQLIYVQGLEAANRAKTYFLANMSHELRTPLNAILGFSEMIKYEMLGKIDEPRYREYADDIYSSGTLLLDIINDILDMSKIEAGELNLQNEVVDLQEITASCFKIMNGRAERNRITLKSNITPDCPYLYGDNTRLRQLLLNLLSNSVKFTPEGGEVVLSAGVNAKSQIEIIVEDNGMGIPDAKIEEVLKPFIQVDSHLTRQHEGTGLGLPLSKSFMELHEGQFILESKLNKGTKATMIFPSERTRKPSEVFEN</sequence>
<dbReference type="InterPro" id="IPR003660">
    <property type="entry name" value="HAMP_dom"/>
</dbReference>
<evidence type="ECO:0000256" key="3">
    <source>
        <dbReference type="ARBA" id="ARBA00012438"/>
    </source>
</evidence>
<dbReference type="EMBL" id="JBHUII010000001">
    <property type="protein sequence ID" value="MFD2204802.1"/>
    <property type="molecule type" value="Genomic_DNA"/>
</dbReference>
<keyword evidence="10" id="KW-0547">Nucleotide-binding</keyword>
<dbReference type="PROSITE" id="PS50109">
    <property type="entry name" value="HIS_KIN"/>
    <property type="match status" value="1"/>
</dbReference>
<dbReference type="Gene3D" id="6.10.340.10">
    <property type="match status" value="1"/>
</dbReference>
<dbReference type="PRINTS" id="PR00344">
    <property type="entry name" value="BCTRLSENSOR"/>
</dbReference>
<dbReference type="SMART" id="SM00304">
    <property type="entry name" value="HAMP"/>
    <property type="match status" value="1"/>
</dbReference>
<evidence type="ECO:0000256" key="5">
    <source>
        <dbReference type="ARBA" id="ARBA00022679"/>
    </source>
</evidence>
<comment type="subcellular location">
    <subcellularLocation>
        <location evidence="2">Membrane</location>
    </subcellularLocation>
</comment>
<comment type="caution">
    <text evidence="10">The sequence shown here is derived from an EMBL/GenBank/DDBJ whole genome shotgun (WGS) entry which is preliminary data.</text>
</comment>
<feature type="domain" description="Histidine kinase" evidence="8">
    <location>
        <begin position="245"/>
        <end position="466"/>
    </location>
</feature>
<dbReference type="CDD" id="cd00082">
    <property type="entry name" value="HisKA"/>
    <property type="match status" value="1"/>
</dbReference>